<dbReference type="EMBL" id="VWNA01000001">
    <property type="protein sequence ID" value="MQT13047.1"/>
    <property type="molecule type" value="Genomic_DNA"/>
</dbReference>
<feature type="region of interest" description="Disordered" evidence="1">
    <location>
        <begin position="254"/>
        <end position="289"/>
    </location>
</feature>
<keyword evidence="2" id="KW-0472">Membrane</keyword>
<keyword evidence="4" id="KW-1185">Reference proteome</keyword>
<gene>
    <name evidence="3" type="ORF">F0357_10380</name>
</gene>
<feature type="compositionally biased region" description="Polar residues" evidence="1">
    <location>
        <begin position="182"/>
        <end position="191"/>
    </location>
</feature>
<evidence type="ECO:0000313" key="4">
    <source>
        <dbReference type="Proteomes" id="UP000332515"/>
    </source>
</evidence>
<reference evidence="3 4" key="1">
    <citation type="submission" date="2019-09" db="EMBL/GenBank/DDBJ databases">
        <title>Segnochrobactrum spirostomi gen. nov., sp. nov., isolated from the ciliate Spirostomum cf. yagiui and description of a novel family, Segnochrobactraceae fam. nov. within the order Rhizobiales of the class Alphaproteobacteria.</title>
        <authorList>
            <person name="Akter S."/>
            <person name="Shazib S.U.A."/>
            <person name="Shin M.K."/>
        </authorList>
    </citation>
    <scope>NUCLEOTIDE SEQUENCE [LARGE SCALE GENOMIC DNA]</scope>
    <source>
        <strain evidence="3 4">Sp-1</strain>
    </source>
</reference>
<evidence type="ECO:0000256" key="1">
    <source>
        <dbReference type="SAM" id="MobiDB-lite"/>
    </source>
</evidence>
<accession>A0A6A7Y3U5</accession>
<sequence length="289" mass="30259">MSLRISSGVAQRGAPTPRTVGFLSAAKAIAAAGALAGAFALAGCNSAVNGNYYQDEAPDGLNNTNPAGTSFGKDNSGMLAKRMLTGVGILEPTKPPIDYTPRSPLVLPANTSTLPTPESKASLEQAAAKPWPTDPEKKAQLEQEAAVADPTQQLTAAMKSGQRATPDQVQAARIPGGGLNGNPYQTTQNDKPLSPDQLKSVKLNINDPDKGSKTVDVGDNPSRNYLIEPPPSYRVPASTAPMPTYKKNVFQVWNLQQDNSPQSRNPTVNGGTGTSNNSEYTCDPKSPGC</sequence>
<proteinExistence type="predicted"/>
<feature type="region of interest" description="Disordered" evidence="1">
    <location>
        <begin position="156"/>
        <end position="240"/>
    </location>
</feature>
<evidence type="ECO:0000256" key="2">
    <source>
        <dbReference type="SAM" id="Phobius"/>
    </source>
</evidence>
<dbReference type="RefSeq" id="WP_153480789.1">
    <property type="nucleotide sequence ID" value="NZ_VWNA01000001.1"/>
</dbReference>
<organism evidence="3 4">
    <name type="scientific">Segnochrobactrum spirostomi</name>
    <dbReference type="NCBI Taxonomy" id="2608987"/>
    <lineage>
        <taxon>Bacteria</taxon>
        <taxon>Pseudomonadati</taxon>
        <taxon>Pseudomonadota</taxon>
        <taxon>Alphaproteobacteria</taxon>
        <taxon>Hyphomicrobiales</taxon>
        <taxon>Segnochrobactraceae</taxon>
        <taxon>Segnochrobactrum</taxon>
    </lineage>
</organism>
<protein>
    <submittedName>
        <fullName evidence="3">Uncharacterized protein</fullName>
    </submittedName>
</protein>
<keyword evidence="2" id="KW-0812">Transmembrane</keyword>
<keyword evidence="2" id="KW-1133">Transmembrane helix</keyword>
<comment type="caution">
    <text evidence="3">The sequence shown here is derived from an EMBL/GenBank/DDBJ whole genome shotgun (WGS) entry which is preliminary data.</text>
</comment>
<name>A0A6A7Y3U5_9HYPH</name>
<feature type="transmembrane region" description="Helical" evidence="2">
    <location>
        <begin position="20"/>
        <end position="42"/>
    </location>
</feature>
<evidence type="ECO:0000313" key="3">
    <source>
        <dbReference type="EMBL" id="MQT13047.1"/>
    </source>
</evidence>
<dbReference type="Proteomes" id="UP000332515">
    <property type="component" value="Unassembled WGS sequence"/>
</dbReference>
<dbReference type="AlphaFoldDB" id="A0A6A7Y3U5"/>
<feature type="compositionally biased region" description="Polar residues" evidence="1">
    <location>
        <begin position="254"/>
        <end position="280"/>
    </location>
</feature>